<dbReference type="Proteomes" id="UP001341840">
    <property type="component" value="Unassembled WGS sequence"/>
</dbReference>
<organism evidence="1 2">
    <name type="scientific">Stylosanthes scabra</name>
    <dbReference type="NCBI Taxonomy" id="79078"/>
    <lineage>
        <taxon>Eukaryota</taxon>
        <taxon>Viridiplantae</taxon>
        <taxon>Streptophyta</taxon>
        <taxon>Embryophyta</taxon>
        <taxon>Tracheophyta</taxon>
        <taxon>Spermatophyta</taxon>
        <taxon>Magnoliopsida</taxon>
        <taxon>eudicotyledons</taxon>
        <taxon>Gunneridae</taxon>
        <taxon>Pentapetalae</taxon>
        <taxon>rosids</taxon>
        <taxon>fabids</taxon>
        <taxon>Fabales</taxon>
        <taxon>Fabaceae</taxon>
        <taxon>Papilionoideae</taxon>
        <taxon>50 kb inversion clade</taxon>
        <taxon>dalbergioids sensu lato</taxon>
        <taxon>Dalbergieae</taxon>
        <taxon>Pterocarpus clade</taxon>
        <taxon>Stylosanthes</taxon>
    </lineage>
</organism>
<feature type="non-terminal residue" evidence="1">
    <location>
        <position position="75"/>
    </location>
</feature>
<evidence type="ECO:0000313" key="2">
    <source>
        <dbReference type="Proteomes" id="UP001341840"/>
    </source>
</evidence>
<reference evidence="1 2" key="1">
    <citation type="journal article" date="2023" name="Plants (Basel)">
        <title>Bridging the Gap: Combining Genomics and Transcriptomics Approaches to Understand Stylosanthes scabra, an Orphan Legume from the Brazilian Caatinga.</title>
        <authorList>
            <person name="Ferreira-Neto J.R.C."/>
            <person name="da Silva M.D."/>
            <person name="Binneck E."/>
            <person name="de Melo N.F."/>
            <person name="da Silva R.H."/>
            <person name="de Melo A.L.T.M."/>
            <person name="Pandolfi V."/>
            <person name="Bustamante F.O."/>
            <person name="Brasileiro-Vidal A.C."/>
            <person name="Benko-Iseppon A.M."/>
        </authorList>
    </citation>
    <scope>NUCLEOTIDE SEQUENCE [LARGE SCALE GENOMIC DNA]</scope>
    <source>
        <tissue evidence="1">Leaves</tissue>
    </source>
</reference>
<keyword evidence="2" id="KW-1185">Reference proteome</keyword>
<evidence type="ECO:0000313" key="1">
    <source>
        <dbReference type="EMBL" id="MED6188078.1"/>
    </source>
</evidence>
<accession>A0ABU6WVA6</accession>
<gene>
    <name evidence="1" type="ORF">PIB30_082570</name>
</gene>
<protein>
    <submittedName>
        <fullName evidence="1">Uncharacterized protein</fullName>
    </submittedName>
</protein>
<sequence length="75" mass="7953">MWHVEELTKSFEILVGSGQITADFEEVVDVWIFGKSIAKGGEAGDGVVGGEAVADSGCLIRRSFVSQTGTVVLYC</sequence>
<name>A0ABU6WVA6_9FABA</name>
<dbReference type="EMBL" id="JASCZI010182516">
    <property type="protein sequence ID" value="MED6188078.1"/>
    <property type="molecule type" value="Genomic_DNA"/>
</dbReference>
<comment type="caution">
    <text evidence="1">The sequence shown here is derived from an EMBL/GenBank/DDBJ whole genome shotgun (WGS) entry which is preliminary data.</text>
</comment>
<proteinExistence type="predicted"/>